<sequence length="233" mass="25882">MEEHHIRIENARLKEELARVNTLSSKFLGRPISALSAMSMKNPNLGLEFNMRRNKVAGPSNSNMSLPMGFDMRNGVMGAPPPNFAMQTPMGMIENDAQQERFMLIDLALAAMNELIKMYEPDSQLWTKSPDSGKYMLNHDKYARIGSSFNSLKPNGFVTETTRETGLLYTNSATLVEIFLNAHAEGVWIVADVSIDFGRNSPNGNPYKSSKKLPSGCISQDMPNGLCKVNVFI</sequence>
<gene>
    <name evidence="2" type="ORF">TSUD_404640</name>
</gene>
<dbReference type="EMBL" id="DF974360">
    <property type="protein sequence ID" value="GAU47904.1"/>
    <property type="molecule type" value="Genomic_DNA"/>
</dbReference>
<dbReference type="InterPro" id="IPR042160">
    <property type="entry name" value="HD-Zip_IV"/>
</dbReference>
<protein>
    <recommendedName>
        <fullName evidence="1">START domain-containing protein</fullName>
    </recommendedName>
</protein>
<dbReference type="PANTHER" id="PTHR45654:SF49">
    <property type="entry name" value="HOMEOBOX LEUCINE ZIPPER PROTEIN"/>
    <property type="match status" value="1"/>
</dbReference>
<accession>A0A2Z6NUN8</accession>
<evidence type="ECO:0000259" key="1">
    <source>
        <dbReference type="PROSITE" id="PS50848"/>
    </source>
</evidence>
<evidence type="ECO:0000313" key="3">
    <source>
        <dbReference type="Proteomes" id="UP000242715"/>
    </source>
</evidence>
<dbReference type="PROSITE" id="PS50848">
    <property type="entry name" value="START"/>
    <property type="match status" value="1"/>
</dbReference>
<keyword evidence="3" id="KW-1185">Reference proteome</keyword>
<reference evidence="3" key="1">
    <citation type="journal article" date="2017" name="Front. Plant Sci.">
        <title>Climate Clever Clovers: New Paradigm to Reduce the Environmental Footprint of Ruminants by Breeding Low Methanogenic Forages Utilizing Haplotype Variation.</title>
        <authorList>
            <person name="Kaur P."/>
            <person name="Appels R."/>
            <person name="Bayer P.E."/>
            <person name="Keeble-Gagnere G."/>
            <person name="Wang J."/>
            <person name="Hirakawa H."/>
            <person name="Shirasawa K."/>
            <person name="Vercoe P."/>
            <person name="Stefanova K."/>
            <person name="Durmic Z."/>
            <person name="Nichols P."/>
            <person name="Revell C."/>
            <person name="Isobe S.N."/>
            <person name="Edwards D."/>
            <person name="Erskine W."/>
        </authorList>
    </citation>
    <scope>NUCLEOTIDE SEQUENCE [LARGE SCALE GENOMIC DNA]</scope>
    <source>
        <strain evidence="3">cv. Daliak</strain>
    </source>
</reference>
<dbReference type="InterPro" id="IPR002913">
    <property type="entry name" value="START_lipid-bd_dom"/>
</dbReference>
<organism evidence="2 3">
    <name type="scientific">Trifolium subterraneum</name>
    <name type="common">Subterranean clover</name>
    <dbReference type="NCBI Taxonomy" id="3900"/>
    <lineage>
        <taxon>Eukaryota</taxon>
        <taxon>Viridiplantae</taxon>
        <taxon>Streptophyta</taxon>
        <taxon>Embryophyta</taxon>
        <taxon>Tracheophyta</taxon>
        <taxon>Spermatophyta</taxon>
        <taxon>Magnoliopsida</taxon>
        <taxon>eudicotyledons</taxon>
        <taxon>Gunneridae</taxon>
        <taxon>Pentapetalae</taxon>
        <taxon>rosids</taxon>
        <taxon>fabids</taxon>
        <taxon>Fabales</taxon>
        <taxon>Fabaceae</taxon>
        <taxon>Papilionoideae</taxon>
        <taxon>50 kb inversion clade</taxon>
        <taxon>NPAAA clade</taxon>
        <taxon>Hologalegina</taxon>
        <taxon>IRL clade</taxon>
        <taxon>Trifolieae</taxon>
        <taxon>Trifolium</taxon>
    </lineage>
</organism>
<evidence type="ECO:0000313" key="2">
    <source>
        <dbReference type="EMBL" id="GAU47904.1"/>
    </source>
</evidence>
<dbReference type="GO" id="GO:0008289">
    <property type="term" value="F:lipid binding"/>
    <property type="evidence" value="ECO:0007669"/>
    <property type="project" value="InterPro"/>
</dbReference>
<dbReference type="Pfam" id="PF01852">
    <property type="entry name" value="START"/>
    <property type="match status" value="1"/>
</dbReference>
<dbReference type="PANTHER" id="PTHR45654">
    <property type="entry name" value="HOMEOBOX-LEUCINE ZIPPER PROTEIN MERISTEM L1"/>
    <property type="match status" value="1"/>
</dbReference>
<dbReference type="AlphaFoldDB" id="A0A2Z6NUN8"/>
<name>A0A2Z6NUN8_TRISU</name>
<dbReference type="OrthoDB" id="5973733at2759"/>
<feature type="domain" description="START" evidence="1">
    <location>
        <begin position="97"/>
        <end position="188"/>
    </location>
</feature>
<proteinExistence type="predicted"/>
<dbReference type="GO" id="GO:0003677">
    <property type="term" value="F:DNA binding"/>
    <property type="evidence" value="ECO:0007669"/>
    <property type="project" value="UniProtKB-KW"/>
</dbReference>
<dbReference type="Proteomes" id="UP000242715">
    <property type="component" value="Unassembled WGS sequence"/>
</dbReference>